<evidence type="ECO:0000256" key="2">
    <source>
        <dbReference type="ARBA" id="ARBA00012438"/>
    </source>
</evidence>
<feature type="transmembrane region" description="Helical" evidence="8">
    <location>
        <begin position="47"/>
        <end position="68"/>
    </location>
</feature>
<dbReference type="GO" id="GO:0006355">
    <property type="term" value="P:regulation of DNA-templated transcription"/>
    <property type="evidence" value="ECO:0007669"/>
    <property type="project" value="InterPro"/>
</dbReference>
<keyword evidence="8" id="KW-0812">Transmembrane</keyword>
<dbReference type="InterPro" id="IPR005467">
    <property type="entry name" value="His_kinase_dom"/>
</dbReference>
<dbReference type="Pfam" id="PF00989">
    <property type="entry name" value="PAS"/>
    <property type="match status" value="1"/>
</dbReference>
<evidence type="ECO:0000256" key="3">
    <source>
        <dbReference type="ARBA" id="ARBA00022553"/>
    </source>
</evidence>
<protein>
    <recommendedName>
        <fullName evidence="2">histidine kinase</fullName>
        <ecNumber evidence="2">2.7.13.3</ecNumber>
    </recommendedName>
</protein>
<dbReference type="Proteomes" id="UP000179324">
    <property type="component" value="Unassembled WGS sequence"/>
</dbReference>
<dbReference type="InterPro" id="IPR036097">
    <property type="entry name" value="HisK_dim/P_sf"/>
</dbReference>
<dbReference type="Gene3D" id="1.10.287.130">
    <property type="match status" value="1"/>
</dbReference>
<dbReference type="SMART" id="SM00387">
    <property type="entry name" value="HATPase_c"/>
    <property type="match status" value="1"/>
</dbReference>
<name>A0A1F6BQX9_9BACT</name>
<evidence type="ECO:0000259" key="10">
    <source>
        <dbReference type="PROSITE" id="PS50112"/>
    </source>
</evidence>
<comment type="caution">
    <text evidence="11">The sequence shown here is derived from an EMBL/GenBank/DDBJ whole genome shotgun (WGS) entry which is preliminary data.</text>
</comment>
<dbReference type="PROSITE" id="PS50109">
    <property type="entry name" value="HIS_KIN"/>
    <property type="match status" value="1"/>
</dbReference>
<dbReference type="SMART" id="SM00091">
    <property type="entry name" value="PAS"/>
    <property type="match status" value="1"/>
</dbReference>
<dbReference type="InterPro" id="IPR000014">
    <property type="entry name" value="PAS"/>
</dbReference>
<dbReference type="FunFam" id="3.30.565.10:FF:000006">
    <property type="entry name" value="Sensor histidine kinase WalK"/>
    <property type="match status" value="1"/>
</dbReference>
<evidence type="ECO:0000256" key="4">
    <source>
        <dbReference type="ARBA" id="ARBA00022679"/>
    </source>
</evidence>
<dbReference type="GO" id="GO:0005886">
    <property type="term" value="C:plasma membrane"/>
    <property type="evidence" value="ECO:0007669"/>
    <property type="project" value="TreeGrafter"/>
</dbReference>
<dbReference type="PRINTS" id="PR00344">
    <property type="entry name" value="BCTRLSENSOR"/>
</dbReference>
<dbReference type="EC" id="2.7.13.3" evidence="2"/>
<dbReference type="Gene3D" id="3.30.450.20">
    <property type="entry name" value="PAS domain"/>
    <property type="match status" value="1"/>
</dbReference>
<dbReference type="InterPro" id="IPR013767">
    <property type="entry name" value="PAS_fold"/>
</dbReference>
<dbReference type="GO" id="GO:0004721">
    <property type="term" value="F:phosphoprotein phosphatase activity"/>
    <property type="evidence" value="ECO:0007669"/>
    <property type="project" value="TreeGrafter"/>
</dbReference>
<dbReference type="EMBL" id="MFKI01000015">
    <property type="protein sequence ID" value="OGG39335.1"/>
    <property type="molecule type" value="Genomic_DNA"/>
</dbReference>
<evidence type="ECO:0000256" key="6">
    <source>
        <dbReference type="ARBA" id="ARBA00023012"/>
    </source>
</evidence>
<dbReference type="SUPFAM" id="SSF47384">
    <property type="entry name" value="Homodimeric domain of signal transducing histidine kinase"/>
    <property type="match status" value="1"/>
</dbReference>
<keyword evidence="7 8" id="KW-0472">Membrane</keyword>
<dbReference type="Gene3D" id="3.30.565.10">
    <property type="entry name" value="Histidine kinase-like ATPase, C-terminal domain"/>
    <property type="match status" value="1"/>
</dbReference>
<feature type="transmembrane region" description="Helical" evidence="8">
    <location>
        <begin position="21"/>
        <end position="41"/>
    </location>
</feature>
<dbReference type="InterPro" id="IPR003594">
    <property type="entry name" value="HATPase_dom"/>
</dbReference>
<dbReference type="GO" id="GO:0016036">
    <property type="term" value="P:cellular response to phosphate starvation"/>
    <property type="evidence" value="ECO:0007669"/>
    <property type="project" value="TreeGrafter"/>
</dbReference>
<dbReference type="GO" id="GO:0000155">
    <property type="term" value="F:phosphorelay sensor kinase activity"/>
    <property type="evidence" value="ECO:0007669"/>
    <property type="project" value="InterPro"/>
</dbReference>
<comment type="catalytic activity">
    <reaction evidence="1">
        <text>ATP + protein L-histidine = ADP + protein N-phospho-L-histidine.</text>
        <dbReference type="EC" id="2.7.13.3"/>
    </reaction>
</comment>
<keyword evidence="3" id="KW-0597">Phosphoprotein</keyword>
<keyword evidence="6" id="KW-0902">Two-component regulatory system</keyword>
<accession>A0A1F6BQX9</accession>
<dbReference type="CDD" id="cd00130">
    <property type="entry name" value="PAS"/>
    <property type="match status" value="1"/>
</dbReference>
<dbReference type="SMART" id="SM00388">
    <property type="entry name" value="HisKA"/>
    <property type="match status" value="1"/>
</dbReference>
<keyword evidence="5" id="KW-0418">Kinase</keyword>
<dbReference type="AlphaFoldDB" id="A0A1F6BQX9"/>
<dbReference type="InterPro" id="IPR003661">
    <property type="entry name" value="HisK_dim/P_dom"/>
</dbReference>
<evidence type="ECO:0000256" key="5">
    <source>
        <dbReference type="ARBA" id="ARBA00022777"/>
    </source>
</evidence>
<dbReference type="Pfam" id="PF02518">
    <property type="entry name" value="HATPase_c"/>
    <property type="match status" value="1"/>
</dbReference>
<dbReference type="CDD" id="cd00082">
    <property type="entry name" value="HisKA"/>
    <property type="match status" value="1"/>
</dbReference>
<dbReference type="SUPFAM" id="SSF55785">
    <property type="entry name" value="PYP-like sensor domain (PAS domain)"/>
    <property type="match status" value="1"/>
</dbReference>
<evidence type="ECO:0000259" key="9">
    <source>
        <dbReference type="PROSITE" id="PS50109"/>
    </source>
</evidence>
<evidence type="ECO:0000313" key="12">
    <source>
        <dbReference type="Proteomes" id="UP000179324"/>
    </source>
</evidence>
<dbReference type="InterPro" id="IPR036890">
    <property type="entry name" value="HATPase_C_sf"/>
</dbReference>
<evidence type="ECO:0000256" key="1">
    <source>
        <dbReference type="ARBA" id="ARBA00000085"/>
    </source>
</evidence>
<dbReference type="InterPro" id="IPR050351">
    <property type="entry name" value="BphY/WalK/GraS-like"/>
</dbReference>
<evidence type="ECO:0000256" key="8">
    <source>
        <dbReference type="SAM" id="Phobius"/>
    </source>
</evidence>
<evidence type="ECO:0000313" key="11">
    <source>
        <dbReference type="EMBL" id="OGG39335.1"/>
    </source>
</evidence>
<sequence length="445" mass="49915">MLRKIGQVFENLGNYLRSPQIFSLFVVFALTVVVFGINFYFAPTLLAVVTFLVFIAIAFIVTNGYLMLAKLSREIEAKNTEFQTAIRNLKDGIIIYDPDFKILNLNQAAEEITETRAEEVVGKKITPQSINDPKLKIITQVLFPTLALAATDLSKSSWPQTVRIETANPPLKLYTVLDRLTDERKKTTGFIKVVRDETRERDIVESKGEFVSVAAHQLRTPLTALNWSLEDLNNNLSDKPELQEKLKTSSGLTERMIKIVNDLLEAAKIEEGKFGYKFEDTELSQFINKIISYVEPIATGYGISVRFNDGKQKYGVRIDPDRLGMVLSNILDNAIRYNTKGGSVTVSLEETQNRGRFIKIKVSDTGIGIPEEDLNQIFEKFHRSQNAIQAEPNGSGLGLYIAKNIVKRHGGEIGVESALGRGTTFWLTLPLDKALVPEKGMVYEE</sequence>
<organism evidence="11 12">
    <name type="scientific">Candidatus Jorgensenbacteria bacterium GWC1_48_12</name>
    <dbReference type="NCBI Taxonomy" id="1798469"/>
    <lineage>
        <taxon>Bacteria</taxon>
        <taxon>Candidatus Joergenseniibacteriota</taxon>
    </lineage>
</organism>
<dbReference type="Pfam" id="PF00512">
    <property type="entry name" value="HisKA"/>
    <property type="match status" value="1"/>
</dbReference>
<keyword evidence="4" id="KW-0808">Transferase</keyword>
<dbReference type="PANTHER" id="PTHR45453">
    <property type="entry name" value="PHOSPHATE REGULON SENSOR PROTEIN PHOR"/>
    <property type="match status" value="1"/>
</dbReference>
<dbReference type="NCBIfam" id="TIGR00229">
    <property type="entry name" value="sensory_box"/>
    <property type="match status" value="1"/>
</dbReference>
<gene>
    <name evidence="11" type="ORF">A2127_00705</name>
</gene>
<reference evidence="11 12" key="1">
    <citation type="journal article" date="2016" name="Nat. Commun.">
        <title>Thousands of microbial genomes shed light on interconnected biogeochemical processes in an aquifer system.</title>
        <authorList>
            <person name="Anantharaman K."/>
            <person name="Brown C.T."/>
            <person name="Hug L.A."/>
            <person name="Sharon I."/>
            <person name="Castelle C.J."/>
            <person name="Probst A.J."/>
            <person name="Thomas B.C."/>
            <person name="Singh A."/>
            <person name="Wilkins M.J."/>
            <person name="Karaoz U."/>
            <person name="Brodie E.L."/>
            <person name="Williams K.H."/>
            <person name="Hubbard S.S."/>
            <person name="Banfield J.F."/>
        </authorList>
    </citation>
    <scope>NUCLEOTIDE SEQUENCE [LARGE SCALE GENOMIC DNA]</scope>
</reference>
<evidence type="ECO:0000256" key="7">
    <source>
        <dbReference type="ARBA" id="ARBA00023136"/>
    </source>
</evidence>
<feature type="domain" description="PAS" evidence="10">
    <location>
        <begin position="78"/>
        <end position="123"/>
    </location>
</feature>
<dbReference type="SUPFAM" id="SSF55874">
    <property type="entry name" value="ATPase domain of HSP90 chaperone/DNA topoisomerase II/histidine kinase"/>
    <property type="match status" value="1"/>
</dbReference>
<dbReference type="InterPro" id="IPR004358">
    <property type="entry name" value="Sig_transdc_His_kin-like_C"/>
</dbReference>
<feature type="domain" description="Histidine kinase" evidence="9">
    <location>
        <begin position="213"/>
        <end position="433"/>
    </location>
</feature>
<dbReference type="InterPro" id="IPR035965">
    <property type="entry name" value="PAS-like_dom_sf"/>
</dbReference>
<dbReference type="PROSITE" id="PS50112">
    <property type="entry name" value="PAS"/>
    <property type="match status" value="1"/>
</dbReference>
<proteinExistence type="predicted"/>
<dbReference type="PANTHER" id="PTHR45453:SF1">
    <property type="entry name" value="PHOSPHATE REGULON SENSOR PROTEIN PHOR"/>
    <property type="match status" value="1"/>
</dbReference>
<keyword evidence="8" id="KW-1133">Transmembrane helix</keyword>